<dbReference type="SUPFAM" id="SSF51905">
    <property type="entry name" value="FAD/NAD(P)-binding domain"/>
    <property type="match status" value="1"/>
</dbReference>
<comment type="subunit">
    <text evidence="4">Interacts with COX5B; this interaction may contribute to localize PYROXD2 to the inner face of the inner mitochondrial membrane.</text>
</comment>
<dbReference type="EMBL" id="JACGWO010000010">
    <property type="protein sequence ID" value="KAK4416571.1"/>
    <property type="molecule type" value="Genomic_DNA"/>
</dbReference>
<evidence type="ECO:0000256" key="1">
    <source>
        <dbReference type="ARBA" id="ARBA00004305"/>
    </source>
</evidence>
<proteinExistence type="inferred from homology"/>
<dbReference type="PANTHER" id="PTHR10668:SF103">
    <property type="entry name" value="PYRIDINE NUCLEOTIDE-DISULFIDE OXIDOREDUCTASE DOMAIN-CONTAINING PROTEIN 2"/>
    <property type="match status" value="1"/>
</dbReference>
<evidence type="ECO:0000313" key="7">
    <source>
        <dbReference type="EMBL" id="KAK4416571.1"/>
    </source>
</evidence>
<reference evidence="7" key="2">
    <citation type="journal article" date="2024" name="Plant">
        <title>Genomic evolution and insights into agronomic trait innovations of Sesamum species.</title>
        <authorList>
            <person name="Miao H."/>
            <person name="Wang L."/>
            <person name="Qu L."/>
            <person name="Liu H."/>
            <person name="Sun Y."/>
            <person name="Le M."/>
            <person name="Wang Q."/>
            <person name="Wei S."/>
            <person name="Zheng Y."/>
            <person name="Lin W."/>
            <person name="Duan Y."/>
            <person name="Cao H."/>
            <person name="Xiong S."/>
            <person name="Wang X."/>
            <person name="Wei L."/>
            <person name="Li C."/>
            <person name="Ma Q."/>
            <person name="Ju M."/>
            <person name="Zhao R."/>
            <person name="Li G."/>
            <person name="Mu C."/>
            <person name="Tian Q."/>
            <person name="Mei H."/>
            <person name="Zhang T."/>
            <person name="Gao T."/>
            <person name="Zhang H."/>
        </authorList>
    </citation>
    <scope>NUCLEOTIDE SEQUENCE</scope>
    <source>
        <strain evidence="7">3651</strain>
    </source>
</reference>
<protein>
    <recommendedName>
        <fullName evidence="5">Pyridine nucleotide-disulfide oxidoreductase domain-containing protein 2</fullName>
    </recommendedName>
</protein>
<dbReference type="Proteomes" id="UP001293254">
    <property type="component" value="Unassembled WGS sequence"/>
</dbReference>
<gene>
    <name evidence="7" type="ORF">Salat_2482600</name>
</gene>
<comment type="caution">
    <text evidence="7">The sequence shown here is derived from an EMBL/GenBank/DDBJ whole genome shotgun (WGS) entry which is preliminary data.</text>
</comment>
<dbReference type="GO" id="GO:0016491">
    <property type="term" value="F:oxidoreductase activity"/>
    <property type="evidence" value="ECO:0007669"/>
    <property type="project" value="InterPro"/>
</dbReference>
<reference evidence="7" key="1">
    <citation type="submission" date="2020-06" db="EMBL/GenBank/DDBJ databases">
        <authorList>
            <person name="Li T."/>
            <person name="Hu X."/>
            <person name="Zhang T."/>
            <person name="Song X."/>
            <person name="Zhang H."/>
            <person name="Dai N."/>
            <person name="Sheng W."/>
            <person name="Hou X."/>
            <person name="Wei L."/>
        </authorList>
    </citation>
    <scope>NUCLEOTIDE SEQUENCE</scope>
    <source>
        <strain evidence="7">3651</strain>
        <tissue evidence="7">Leaf</tissue>
    </source>
</reference>
<dbReference type="AlphaFoldDB" id="A0AAE2CC17"/>
<name>A0AAE2CC17_9LAMI</name>
<organism evidence="7 8">
    <name type="scientific">Sesamum alatum</name>
    <dbReference type="NCBI Taxonomy" id="300844"/>
    <lineage>
        <taxon>Eukaryota</taxon>
        <taxon>Viridiplantae</taxon>
        <taxon>Streptophyta</taxon>
        <taxon>Embryophyta</taxon>
        <taxon>Tracheophyta</taxon>
        <taxon>Spermatophyta</taxon>
        <taxon>Magnoliopsida</taxon>
        <taxon>eudicotyledons</taxon>
        <taxon>Gunneridae</taxon>
        <taxon>Pentapetalae</taxon>
        <taxon>asterids</taxon>
        <taxon>lamiids</taxon>
        <taxon>Lamiales</taxon>
        <taxon>Pedaliaceae</taxon>
        <taxon>Sesamum</taxon>
    </lineage>
</organism>
<dbReference type="InterPro" id="IPR036188">
    <property type="entry name" value="FAD/NAD-bd_sf"/>
</dbReference>
<dbReference type="InterPro" id="IPR002937">
    <property type="entry name" value="Amino_oxidase"/>
</dbReference>
<accession>A0AAE2CC17</accession>
<evidence type="ECO:0000259" key="6">
    <source>
        <dbReference type="Pfam" id="PF01593"/>
    </source>
</evidence>
<evidence type="ECO:0000256" key="3">
    <source>
        <dbReference type="ARBA" id="ARBA00037217"/>
    </source>
</evidence>
<dbReference type="Gene3D" id="3.50.50.60">
    <property type="entry name" value="FAD/NAD(P)-binding domain"/>
    <property type="match status" value="2"/>
</dbReference>
<dbReference type="PANTHER" id="PTHR10668">
    <property type="entry name" value="PHYTOENE DEHYDROGENASE"/>
    <property type="match status" value="1"/>
</dbReference>
<dbReference type="Pfam" id="PF01593">
    <property type="entry name" value="Amino_oxidase"/>
    <property type="match status" value="1"/>
</dbReference>
<feature type="domain" description="Amine oxidase" evidence="6">
    <location>
        <begin position="32"/>
        <end position="368"/>
    </location>
</feature>
<comment type="similarity">
    <text evidence="2">Belongs to the carotenoid/retinoid oxidoreductase family.</text>
</comment>
<evidence type="ECO:0000313" key="8">
    <source>
        <dbReference type="Proteomes" id="UP001293254"/>
    </source>
</evidence>
<evidence type="ECO:0000256" key="5">
    <source>
        <dbReference type="ARBA" id="ARBA00040298"/>
    </source>
</evidence>
<sequence>MWRQHSRCLTTCTRALTDNNWDAVVIGGGHNGLTAAAYLARSGLSVAVLERRHVIGGAAVTEELIPGFKFSRCSYLQSLLRPAVIQELELARHGLKLLKRSPSSFTPCRDGRYLLLGPDKELNYSEISKFSKRDAEAFPMYESLLEDFCKFLDPILDSSPPEKLQEVSSLNVRMKDNLQKSIFWAHLLQRAVAMGQKELLDFLDLLLSPASKVLNNWFESDILKATLATDAVIGTKGSVSTPGSGYVLLHHVMGETDGDRGIWSYVEGGMGSVSLAISRAAKEAGATIMTEAEVSKLMIDGSGRVSGVLLADGTQVRSSAVLSNATPYKTFMDFVPHNVLPDDFLGAVKNSDYSSATTKINLAVDRLPQFHCCNLNSPDAGPQHMGTIHIGSESMDEIDAACQDSANGIPSRRPVIEMTIPSVLDKTISPSGKHVINLFIQYTPYKPSDGSWEDSEYRKSFAQRCFDLIEEYAPGFNSSVIGYDMLTPPDLEREIGLTGGNIFHGAMGLDSLFLMRPVKGWSNYRTPLQGLYLCGSGAHPGGGVMGAPGRNAANVVIQDMKKQ</sequence>
<comment type="subcellular location">
    <subcellularLocation>
        <location evidence="1">Mitochondrion matrix</location>
    </subcellularLocation>
</comment>
<dbReference type="GO" id="GO:0005759">
    <property type="term" value="C:mitochondrial matrix"/>
    <property type="evidence" value="ECO:0007669"/>
    <property type="project" value="UniProtKB-SubCell"/>
</dbReference>
<keyword evidence="8" id="KW-1185">Reference proteome</keyword>
<evidence type="ECO:0000256" key="2">
    <source>
        <dbReference type="ARBA" id="ARBA00006046"/>
    </source>
</evidence>
<comment type="function">
    <text evidence="3">Probable oxidoreductase that may play a role as regulator of mitochondrial function.</text>
</comment>
<evidence type="ECO:0000256" key="4">
    <source>
        <dbReference type="ARBA" id="ARBA00038825"/>
    </source>
</evidence>